<evidence type="ECO:0000313" key="3">
    <source>
        <dbReference type="Proteomes" id="UP001501725"/>
    </source>
</evidence>
<gene>
    <name evidence="2" type="ORF">GCM10023184_15460</name>
</gene>
<evidence type="ECO:0008006" key="4">
    <source>
        <dbReference type="Google" id="ProtNLM"/>
    </source>
</evidence>
<keyword evidence="1" id="KW-0812">Transmembrane</keyword>
<evidence type="ECO:0000313" key="2">
    <source>
        <dbReference type="EMBL" id="GAA4326678.1"/>
    </source>
</evidence>
<keyword evidence="3" id="KW-1185">Reference proteome</keyword>
<dbReference type="Proteomes" id="UP001501725">
    <property type="component" value="Unassembled WGS sequence"/>
</dbReference>
<name>A0ABP8GLP1_9BACT</name>
<feature type="transmembrane region" description="Helical" evidence="1">
    <location>
        <begin position="78"/>
        <end position="97"/>
    </location>
</feature>
<feature type="transmembrane region" description="Helical" evidence="1">
    <location>
        <begin position="38"/>
        <end position="57"/>
    </location>
</feature>
<evidence type="ECO:0000256" key="1">
    <source>
        <dbReference type="SAM" id="Phobius"/>
    </source>
</evidence>
<keyword evidence="1" id="KW-0472">Membrane</keyword>
<sequence>MNPRARKPYFSLVLLFVILNAVFIAGRAPLERAGFDQSVLLIGNVLLFLITIGSFLVGSRGLKSSNPHAFLRSVNGSVMLKLFLCVIAAFIYIATFKKQLNKPALFTLMALYLVYTFVEVSALTRMLRNRSENANG</sequence>
<keyword evidence="1" id="KW-1133">Transmembrane helix</keyword>
<reference evidence="3" key="1">
    <citation type="journal article" date="2019" name="Int. J. Syst. Evol. Microbiol.">
        <title>The Global Catalogue of Microorganisms (GCM) 10K type strain sequencing project: providing services to taxonomists for standard genome sequencing and annotation.</title>
        <authorList>
            <consortium name="The Broad Institute Genomics Platform"/>
            <consortium name="The Broad Institute Genome Sequencing Center for Infectious Disease"/>
            <person name="Wu L."/>
            <person name="Ma J."/>
        </authorList>
    </citation>
    <scope>NUCLEOTIDE SEQUENCE [LARGE SCALE GENOMIC DNA]</scope>
    <source>
        <strain evidence="3">JCM 17919</strain>
    </source>
</reference>
<accession>A0ABP8GLP1</accession>
<dbReference type="RefSeq" id="WP_345254833.1">
    <property type="nucleotide sequence ID" value="NZ_BAABGY010000006.1"/>
</dbReference>
<dbReference type="EMBL" id="BAABGY010000006">
    <property type="protein sequence ID" value="GAA4326678.1"/>
    <property type="molecule type" value="Genomic_DNA"/>
</dbReference>
<comment type="caution">
    <text evidence="2">The sequence shown here is derived from an EMBL/GenBank/DDBJ whole genome shotgun (WGS) entry which is preliminary data.</text>
</comment>
<protein>
    <recommendedName>
        <fullName evidence="4">Cytochrome C biogenesis protein</fullName>
    </recommendedName>
</protein>
<feature type="transmembrane region" description="Helical" evidence="1">
    <location>
        <begin position="103"/>
        <end position="123"/>
    </location>
</feature>
<proteinExistence type="predicted"/>
<feature type="transmembrane region" description="Helical" evidence="1">
    <location>
        <begin position="9"/>
        <end position="26"/>
    </location>
</feature>
<organism evidence="2 3">
    <name type="scientific">Flaviaesturariibacter amylovorans</name>
    <dbReference type="NCBI Taxonomy" id="1084520"/>
    <lineage>
        <taxon>Bacteria</taxon>
        <taxon>Pseudomonadati</taxon>
        <taxon>Bacteroidota</taxon>
        <taxon>Chitinophagia</taxon>
        <taxon>Chitinophagales</taxon>
        <taxon>Chitinophagaceae</taxon>
        <taxon>Flaviaestuariibacter</taxon>
    </lineage>
</organism>